<dbReference type="RefSeq" id="WP_076343941.1">
    <property type="nucleotide sequence ID" value="NZ_FTOO01000001.1"/>
</dbReference>
<evidence type="ECO:0000256" key="1">
    <source>
        <dbReference type="SAM" id="MobiDB-lite"/>
    </source>
</evidence>
<dbReference type="OrthoDB" id="2376961at2"/>
<dbReference type="AlphaFoldDB" id="A0A1N7JLJ2"/>
<organism evidence="2 3">
    <name type="scientific">Alicyclobacillus vulcanalis</name>
    <dbReference type="NCBI Taxonomy" id="252246"/>
    <lineage>
        <taxon>Bacteria</taxon>
        <taxon>Bacillati</taxon>
        <taxon>Bacillota</taxon>
        <taxon>Bacilli</taxon>
        <taxon>Bacillales</taxon>
        <taxon>Alicyclobacillaceae</taxon>
        <taxon>Alicyclobacillus</taxon>
    </lineage>
</organism>
<keyword evidence="3" id="KW-1185">Reference proteome</keyword>
<proteinExistence type="predicted"/>
<sequence length="64" mass="6916">MAKGHERRPAGHAIPALEELGDGQSVTKSQVQDAYQAGTADAFLYTPDGHLRDLRATIVPDEIE</sequence>
<feature type="region of interest" description="Disordered" evidence="1">
    <location>
        <begin position="1"/>
        <end position="24"/>
    </location>
</feature>
<gene>
    <name evidence="2" type="ORF">SAMN05421799_10156</name>
</gene>
<protein>
    <submittedName>
        <fullName evidence="2">Uncharacterized protein</fullName>
    </submittedName>
</protein>
<reference evidence="3" key="1">
    <citation type="submission" date="2017-01" db="EMBL/GenBank/DDBJ databases">
        <authorList>
            <person name="Varghese N."/>
            <person name="Submissions S."/>
        </authorList>
    </citation>
    <scope>NUCLEOTIDE SEQUENCE [LARGE SCALE GENOMIC DNA]</scope>
    <source>
        <strain evidence="3">DSM 16176</strain>
    </source>
</reference>
<dbReference type="Proteomes" id="UP000186156">
    <property type="component" value="Unassembled WGS sequence"/>
</dbReference>
<evidence type="ECO:0000313" key="3">
    <source>
        <dbReference type="Proteomes" id="UP000186156"/>
    </source>
</evidence>
<dbReference type="EMBL" id="FTOO01000001">
    <property type="protein sequence ID" value="SIS50209.1"/>
    <property type="molecule type" value="Genomic_DNA"/>
</dbReference>
<accession>A0A1N7JLJ2</accession>
<evidence type="ECO:0000313" key="2">
    <source>
        <dbReference type="EMBL" id="SIS50209.1"/>
    </source>
</evidence>
<dbReference type="STRING" id="252246.SAMN05421799_10156"/>
<name>A0A1N7JLJ2_9BACL</name>